<dbReference type="PANTHER" id="PTHR35532:SF5">
    <property type="entry name" value="CARBOHYDRATE-BINDING DOMAIN-CONTAINING PROTEIN"/>
    <property type="match status" value="1"/>
</dbReference>
<organism evidence="2">
    <name type="scientific">Oceaniferula spumae</name>
    <dbReference type="NCBI Taxonomy" id="2979115"/>
    <lineage>
        <taxon>Bacteria</taxon>
        <taxon>Pseudomonadati</taxon>
        <taxon>Verrucomicrobiota</taxon>
        <taxon>Verrucomicrobiia</taxon>
        <taxon>Verrucomicrobiales</taxon>
        <taxon>Verrucomicrobiaceae</taxon>
        <taxon>Oceaniferula</taxon>
    </lineage>
</organism>
<dbReference type="InterPro" id="IPR002931">
    <property type="entry name" value="Transglutaminase-like"/>
</dbReference>
<reference evidence="2" key="1">
    <citation type="submission" date="2024-07" db="EMBL/GenBank/DDBJ databases">
        <title>Complete genome sequence of Verrucomicrobiaceae bacterium NT6N.</title>
        <authorList>
            <person name="Huang C."/>
            <person name="Takami H."/>
            <person name="Hamasaki K."/>
        </authorList>
    </citation>
    <scope>NUCLEOTIDE SEQUENCE</scope>
    <source>
        <strain evidence="2">NT6N</strain>
    </source>
</reference>
<dbReference type="PANTHER" id="PTHR35532">
    <property type="entry name" value="SIMILAR TO POLYHYDROXYALKANOATE DEPOLYMERASE"/>
    <property type="match status" value="1"/>
</dbReference>
<dbReference type="AlphaFoldDB" id="A0AAT9FI00"/>
<dbReference type="Gene3D" id="3.10.620.30">
    <property type="match status" value="1"/>
</dbReference>
<accession>A0AAT9FI00</accession>
<feature type="domain" description="Transglutaminase-like" evidence="1">
    <location>
        <begin position="153"/>
        <end position="246"/>
    </location>
</feature>
<evidence type="ECO:0000259" key="1">
    <source>
        <dbReference type="Pfam" id="PF01841"/>
    </source>
</evidence>
<evidence type="ECO:0000313" key="2">
    <source>
        <dbReference type="EMBL" id="BDS05598.1"/>
    </source>
</evidence>
<protein>
    <recommendedName>
        <fullName evidence="1">Transglutaminase-like domain-containing protein</fullName>
    </recommendedName>
</protein>
<dbReference type="EMBL" id="AP026866">
    <property type="protein sequence ID" value="BDS05598.1"/>
    <property type="molecule type" value="Genomic_DNA"/>
</dbReference>
<gene>
    <name evidence="2" type="ORF">NT6N_06380</name>
</gene>
<dbReference type="Pfam" id="PF01841">
    <property type="entry name" value="Transglut_core"/>
    <property type="match status" value="1"/>
</dbReference>
<dbReference type="SUPFAM" id="SSF54001">
    <property type="entry name" value="Cysteine proteinases"/>
    <property type="match status" value="1"/>
</dbReference>
<sequence>MKWQGINIDLLVGVKTKSCKGIALEDMKRIVSGMCLAIMTLVATAKEAALEQALAQAGDNKVELEKALSEAPAGQKKAMQFLISHMPERDLKSLKADYLLKNVAWAYKARETFPWAKKVPEDVFFNDVLPYASLNERRDDWREDFFNRFSKYVKDAKTQHEALMAVNKHIIDEVKVKYSTKRKKADQSPYESMEQGLASCTGLSILLNNAFRAVGIPSRVAGTPAWTTKRGNHNWVEVWTTDDKQWHFTEYYLDKKGIDHGWLLADAARGNAQSLYHSIYASSWKPTGKYFPLVWDMKIKYVHAVNVTDRYIKLGGVKDGEDVCELRIHLMKDGKRIEVPVGVAQGDAMLGEGNSPKATDDMNRYFTVKARKGQLYTVAWKDPETGKVVRKMITTPKDKEWLTLNLAEEE</sequence>
<name>A0AAT9FI00_9BACT</name>
<proteinExistence type="predicted"/>
<dbReference type="KEGG" id="osu:NT6N_06380"/>
<dbReference type="InterPro" id="IPR038765">
    <property type="entry name" value="Papain-like_cys_pep_sf"/>
</dbReference>